<dbReference type="SUPFAM" id="SSF55961">
    <property type="entry name" value="Bet v1-like"/>
    <property type="match status" value="1"/>
</dbReference>
<dbReference type="GO" id="GO:0016491">
    <property type="term" value="F:oxidoreductase activity"/>
    <property type="evidence" value="ECO:0007669"/>
    <property type="project" value="UniProtKB-KW"/>
</dbReference>
<dbReference type="Gene3D" id="3.90.380.10">
    <property type="entry name" value="Naphthalene 1,2-dioxygenase Alpha Subunit, Chain A, domain 1"/>
    <property type="match status" value="1"/>
</dbReference>
<dbReference type="InterPro" id="IPR044043">
    <property type="entry name" value="VanA_C_cat"/>
</dbReference>
<dbReference type="PANTHER" id="PTHR21266">
    <property type="entry name" value="IRON-SULFUR DOMAIN CONTAINING PROTEIN"/>
    <property type="match status" value="1"/>
</dbReference>
<protein>
    <submittedName>
        <fullName evidence="3">Rieske (2Fe-2S) protein</fullName>
    </submittedName>
</protein>
<evidence type="ECO:0000259" key="2">
    <source>
        <dbReference type="Pfam" id="PF19112"/>
    </source>
</evidence>
<comment type="caution">
    <text evidence="3">The sequence shown here is derived from an EMBL/GenBank/DDBJ whole genome shotgun (WGS) entry which is preliminary data.</text>
</comment>
<dbReference type="EMBL" id="LLXU01000060">
    <property type="protein sequence ID" value="KRG45855.1"/>
    <property type="molecule type" value="Genomic_DNA"/>
</dbReference>
<reference evidence="3 4" key="1">
    <citation type="submission" date="2015-10" db="EMBL/GenBank/DDBJ databases">
        <title>Genome sequencing and analysis of members of genus Stenotrophomonas.</title>
        <authorList>
            <person name="Patil P.P."/>
            <person name="Midha S."/>
            <person name="Patil P.B."/>
        </authorList>
    </citation>
    <scope>NUCLEOTIDE SEQUENCE [LARGE SCALE GENOMIC DNA]</scope>
    <source>
        <strain evidence="3 4">JCM 16536</strain>
    </source>
</reference>
<proteinExistence type="predicted"/>
<gene>
    <name evidence="3" type="ORF">ARC20_07160</name>
</gene>
<evidence type="ECO:0000313" key="4">
    <source>
        <dbReference type="Proteomes" id="UP000051802"/>
    </source>
</evidence>
<feature type="domain" description="Vanillate O-demethylase oxygenase-like C-terminal catalytic" evidence="2">
    <location>
        <begin position="57"/>
        <end position="211"/>
    </location>
</feature>
<dbReference type="AlphaFoldDB" id="A0A0R0AL09"/>
<dbReference type="STRING" id="676599.ARC20_07160"/>
<keyword evidence="1" id="KW-0560">Oxidoreductase</keyword>
<organism evidence="3 4">
    <name type="scientific">Stenotrophomonas panacihumi</name>
    <dbReference type="NCBI Taxonomy" id="676599"/>
    <lineage>
        <taxon>Bacteria</taxon>
        <taxon>Pseudomonadati</taxon>
        <taxon>Pseudomonadota</taxon>
        <taxon>Gammaproteobacteria</taxon>
        <taxon>Lysobacterales</taxon>
        <taxon>Lysobacteraceae</taxon>
        <taxon>Stenotrophomonas</taxon>
    </lineage>
</organism>
<dbReference type="InterPro" id="IPR050584">
    <property type="entry name" value="Cholesterol_7-desaturase"/>
</dbReference>
<sequence>MPPGATLPEVRVRAFPVQERDGFLWLRPSAEGLEAPSELVRGLEATTRRFQWQTVWHAHVIDAMENFLDPMHTHFVHAGLVRRDAGRVRARASFQGTDEGFTVDYEGLPAQSGLLYRLFESRRVRERARFAAPGSAQLEYGYANGSRILIDLHFTPRDATSTQVFVALHVEGRWAPAWAVRLFAWPFLKRVNDQDVHMLKLQANNLARFGPRGAASTSLDVVRAPLERFWREGQLPEPTATRTVEMMI</sequence>
<evidence type="ECO:0000256" key="1">
    <source>
        <dbReference type="ARBA" id="ARBA00023002"/>
    </source>
</evidence>
<name>A0A0R0AL09_9GAMM</name>
<dbReference type="PANTHER" id="PTHR21266:SF60">
    <property type="entry name" value="3-KETOSTEROID-9-ALPHA-MONOOXYGENASE, OXYGENASE COMPONENT"/>
    <property type="match status" value="1"/>
</dbReference>
<evidence type="ECO:0000313" key="3">
    <source>
        <dbReference type="EMBL" id="KRG45855.1"/>
    </source>
</evidence>
<dbReference type="Proteomes" id="UP000051802">
    <property type="component" value="Unassembled WGS sequence"/>
</dbReference>
<dbReference type="Pfam" id="PF19112">
    <property type="entry name" value="VanA_C"/>
    <property type="match status" value="1"/>
</dbReference>
<keyword evidence="4" id="KW-1185">Reference proteome</keyword>
<accession>A0A0R0AL09</accession>